<gene>
    <name evidence="2" type="ORF">F511_37815</name>
</gene>
<name>A0A2Z7AQ59_9LAMI</name>
<protein>
    <submittedName>
        <fullName evidence="2">Fanconi anemia group J protein-like</fullName>
    </submittedName>
</protein>
<feature type="region of interest" description="Disordered" evidence="1">
    <location>
        <begin position="59"/>
        <end position="104"/>
    </location>
</feature>
<reference evidence="2 3" key="1">
    <citation type="journal article" date="2015" name="Proc. Natl. Acad. Sci. U.S.A.">
        <title>The resurrection genome of Boea hygrometrica: A blueprint for survival of dehydration.</title>
        <authorList>
            <person name="Xiao L."/>
            <person name="Yang G."/>
            <person name="Zhang L."/>
            <person name="Yang X."/>
            <person name="Zhao S."/>
            <person name="Ji Z."/>
            <person name="Zhou Q."/>
            <person name="Hu M."/>
            <person name="Wang Y."/>
            <person name="Chen M."/>
            <person name="Xu Y."/>
            <person name="Jin H."/>
            <person name="Xiao X."/>
            <person name="Hu G."/>
            <person name="Bao F."/>
            <person name="Hu Y."/>
            <person name="Wan P."/>
            <person name="Li L."/>
            <person name="Deng X."/>
            <person name="Kuang T."/>
            <person name="Xiang C."/>
            <person name="Zhu J.K."/>
            <person name="Oliver M.J."/>
            <person name="He Y."/>
        </authorList>
    </citation>
    <scope>NUCLEOTIDE SEQUENCE [LARGE SCALE GENOMIC DNA]</scope>
    <source>
        <strain evidence="3">cv. XS01</strain>
    </source>
</reference>
<dbReference type="Proteomes" id="UP000250235">
    <property type="component" value="Unassembled WGS sequence"/>
</dbReference>
<evidence type="ECO:0000313" key="2">
    <source>
        <dbReference type="EMBL" id="KZV23593.1"/>
    </source>
</evidence>
<proteinExistence type="predicted"/>
<accession>A0A2Z7AQ59</accession>
<feature type="compositionally biased region" description="Polar residues" evidence="1">
    <location>
        <begin position="10"/>
        <end position="44"/>
    </location>
</feature>
<dbReference type="AlphaFoldDB" id="A0A2Z7AQ59"/>
<sequence>MPPDLKQISPLGSTNSHPDLTTSVPLATSDLTNPRTTSYQPYATNAKSDIHQTTPYYFYSTRTHPNDPSTTSFRFPLTTTHSASNPITRGSNLDTQISLKSDRF</sequence>
<dbReference type="EMBL" id="KV013433">
    <property type="protein sequence ID" value="KZV23593.1"/>
    <property type="molecule type" value="Genomic_DNA"/>
</dbReference>
<feature type="region of interest" description="Disordered" evidence="1">
    <location>
        <begin position="1"/>
        <end position="44"/>
    </location>
</feature>
<evidence type="ECO:0000256" key="1">
    <source>
        <dbReference type="SAM" id="MobiDB-lite"/>
    </source>
</evidence>
<keyword evidence="3" id="KW-1185">Reference proteome</keyword>
<organism evidence="2 3">
    <name type="scientific">Dorcoceras hygrometricum</name>
    <dbReference type="NCBI Taxonomy" id="472368"/>
    <lineage>
        <taxon>Eukaryota</taxon>
        <taxon>Viridiplantae</taxon>
        <taxon>Streptophyta</taxon>
        <taxon>Embryophyta</taxon>
        <taxon>Tracheophyta</taxon>
        <taxon>Spermatophyta</taxon>
        <taxon>Magnoliopsida</taxon>
        <taxon>eudicotyledons</taxon>
        <taxon>Gunneridae</taxon>
        <taxon>Pentapetalae</taxon>
        <taxon>asterids</taxon>
        <taxon>lamiids</taxon>
        <taxon>Lamiales</taxon>
        <taxon>Gesneriaceae</taxon>
        <taxon>Didymocarpoideae</taxon>
        <taxon>Trichosporeae</taxon>
        <taxon>Loxocarpinae</taxon>
        <taxon>Dorcoceras</taxon>
    </lineage>
</organism>
<evidence type="ECO:0000313" key="3">
    <source>
        <dbReference type="Proteomes" id="UP000250235"/>
    </source>
</evidence>